<protein>
    <submittedName>
        <fullName evidence="3">Response regulator</fullName>
    </submittedName>
</protein>
<organism evidence="3 4">
    <name type="scientific">Cohnella boryungensis</name>
    <dbReference type="NCBI Taxonomy" id="768479"/>
    <lineage>
        <taxon>Bacteria</taxon>
        <taxon>Bacillati</taxon>
        <taxon>Bacillota</taxon>
        <taxon>Bacilli</taxon>
        <taxon>Bacillales</taxon>
        <taxon>Paenibacillaceae</taxon>
        <taxon>Cohnella</taxon>
    </lineage>
</organism>
<name>A0ABV8S8A7_9BACL</name>
<dbReference type="CDD" id="cd17536">
    <property type="entry name" value="REC_YesN-like"/>
    <property type="match status" value="1"/>
</dbReference>
<accession>A0ABV8S8A7</accession>
<dbReference type="InterPro" id="IPR052048">
    <property type="entry name" value="ST_Response_Regulator"/>
</dbReference>
<evidence type="ECO:0000313" key="4">
    <source>
        <dbReference type="Proteomes" id="UP001595755"/>
    </source>
</evidence>
<sequence>MKVLLVDDEPLTTESLERYVDWQTLGIREVRSASNGCEALDILPGYCPDIIVSDVRMPRMNGIEFASHARELFPRIKIIFLSGYSDKEYLKSAIHLKALSYVEKPVKLDELTASLRESVAQCEAEAASRTLTRSVIRQRILGKLIREARSVEELLKEYPDYAPDFFSGAARCMALTAICARKQASASGRYDAGVDREPVRRKPRG</sequence>
<dbReference type="Proteomes" id="UP001595755">
    <property type="component" value="Unassembled WGS sequence"/>
</dbReference>
<dbReference type="SUPFAM" id="SSF52172">
    <property type="entry name" value="CheY-like"/>
    <property type="match status" value="1"/>
</dbReference>
<dbReference type="PANTHER" id="PTHR43228:SF1">
    <property type="entry name" value="TWO-COMPONENT RESPONSE REGULATOR ARR22"/>
    <property type="match status" value="1"/>
</dbReference>
<dbReference type="RefSeq" id="WP_378126708.1">
    <property type="nucleotide sequence ID" value="NZ_JBHSED010000015.1"/>
</dbReference>
<keyword evidence="1" id="KW-0597">Phosphoprotein</keyword>
<evidence type="ECO:0000256" key="1">
    <source>
        <dbReference type="PROSITE-ProRule" id="PRU00169"/>
    </source>
</evidence>
<evidence type="ECO:0000313" key="3">
    <source>
        <dbReference type="EMBL" id="MFC4303811.1"/>
    </source>
</evidence>
<dbReference type="SMART" id="SM00448">
    <property type="entry name" value="REC"/>
    <property type="match status" value="1"/>
</dbReference>
<dbReference type="PROSITE" id="PS50110">
    <property type="entry name" value="RESPONSE_REGULATORY"/>
    <property type="match status" value="1"/>
</dbReference>
<dbReference type="EMBL" id="JBHSED010000015">
    <property type="protein sequence ID" value="MFC4303811.1"/>
    <property type="molecule type" value="Genomic_DNA"/>
</dbReference>
<keyword evidence="4" id="KW-1185">Reference proteome</keyword>
<dbReference type="Pfam" id="PF00072">
    <property type="entry name" value="Response_reg"/>
    <property type="match status" value="1"/>
</dbReference>
<feature type="domain" description="Response regulatory" evidence="2">
    <location>
        <begin position="2"/>
        <end position="119"/>
    </location>
</feature>
<evidence type="ECO:0000259" key="2">
    <source>
        <dbReference type="PROSITE" id="PS50110"/>
    </source>
</evidence>
<reference evidence="4" key="1">
    <citation type="journal article" date="2019" name="Int. J. Syst. Evol. Microbiol.">
        <title>The Global Catalogue of Microorganisms (GCM) 10K type strain sequencing project: providing services to taxonomists for standard genome sequencing and annotation.</title>
        <authorList>
            <consortium name="The Broad Institute Genomics Platform"/>
            <consortium name="The Broad Institute Genome Sequencing Center for Infectious Disease"/>
            <person name="Wu L."/>
            <person name="Ma J."/>
        </authorList>
    </citation>
    <scope>NUCLEOTIDE SEQUENCE [LARGE SCALE GENOMIC DNA]</scope>
    <source>
        <strain evidence="4">CGMCC 4.1641</strain>
    </source>
</reference>
<gene>
    <name evidence="3" type="ORF">ACFO1S_10185</name>
</gene>
<comment type="caution">
    <text evidence="3">The sequence shown here is derived from an EMBL/GenBank/DDBJ whole genome shotgun (WGS) entry which is preliminary data.</text>
</comment>
<dbReference type="PANTHER" id="PTHR43228">
    <property type="entry name" value="TWO-COMPONENT RESPONSE REGULATOR"/>
    <property type="match status" value="1"/>
</dbReference>
<proteinExistence type="predicted"/>
<feature type="modified residue" description="4-aspartylphosphate" evidence="1">
    <location>
        <position position="54"/>
    </location>
</feature>
<dbReference type="Gene3D" id="3.40.50.2300">
    <property type="match status" value="1"/>
</dbReference>
<dbReference type="InterPro" id="IPR001789">
    <property type="entry name" value="Sig_transdc_resp-reg_receiver"/>
</dbReference>
<dbReference type="InterPro" id="IPR011006">
    <property type="entry name" value="CheY-like_superfamily"/>
</dbReference>